<evidence type="ECO:0000313" key="2">
    <source>
        <dbReference type="Proteomes" id="UP000319143"/>
    </source>
</evidence>
<keyword evidence="2" id="KW-1185">Reference proteome</keyword>
<name>A0A5C6DAG4_9BACT</name>
<protein>
    <submittedName>
        <fullName evidence="1">Uncharacterized protein</fullName>
    </submittedName>
</protein>
<accession>A0A5C6DAG4</accession>
<dbReference type="Proteomes" id="UP000319143">
    <property type="component" value="Unassembled WGS sequence"/>
</dbReference>
<dbReference type="EMBL" id="SJPV01000015">
    <property type="protein sequence ID" value="TWU31829.1"/>
    <property type="molecule type" value="Genomic_DNA"/>
</dbReference>
<comment type="caution">
    <text evidence="1">The sequence shown here is derived from an EMBL/GenBank/DDBJ whole genome shotgun (WGS) entry which is preliminary data.</text>
</comment>
<dbReference type="AlphaFoldDB" id="A0A5C6DAG4"/>
<dbReference type="RefSeq" id="WP_146530784.1">
    <property type="nucleotide sequence ID" value="NZ_SJPV01000015.1"/>
</dbReference>
<reference evidence="1 2" key="1">
    <citation type="submission" date="2019-02" db="EMBL/GenBank/DDBJ databases">
        <title>Deep-cultivation of Planctomycetes and their phenomic and genomic characterization uncovers novel biology.</title>
        <authorList>
            <person name="Wiegand S."/>
            <person name="Jogler M."/>
            <person name="Boedeker C."/>
            <person name="Pinto D."/>
            <person name="Vollmers J."/>
            <person name="Rivas-Marin E."/>
            <person name="Kohn T."/>
            <person name="Peeters S.H."/>
            <person name="Heuer A."/>
            <person name="Rast P."/>
            <person name="Oberbeckmann S."/>
            <person name="Bunk B."/>
            <person name="Jeske O."/>
            <person name="Meyerdierks A."/>
            <person name="Storesund J.E."/>
            <person name="Kallscheuer N."/>
            <person name="Luecker S."/>
            <person name="Lage O.M."/>
            <person name="Pohl T."/>
            <person name="Merkel B.J."/>
            <person name="Hornburger P."/>
            <person name="Mueller R.-W."/>
            <person name="Bruemmer F."/>
            <person name="Labrenz M."/>
            <person name="Spormann A.M."/>
            <person name="Op Den Camp H."/>
            <person name="Overmann J."/>
            <person name="Amann R."/>
            <person name="Jetten M.S.M."/>
            <person name="Mascher T."/>
            <person name="Medema M.H."/>
            <person name="Devos D.P."/>
            <person name="Kaster A.-K."/>
            <person name="Ovreas L."/>
            <person name="Rohde M."/>
            <person name="Galperin M.Y."/>
            <person name="Jogler C."/>
        </authorList>
    </citation>
    <scope>NUCLEOTIDE SEQUENCE [LARGE SCALE GENOMIC DNA]</scope>
    <source>
        <strain evidence="1 2">Poly41</strain>
    </source>
</reference>
<gene>
    <name evidence="1" type="ORF">Poly41_60640</name>
</gene>
<evidence type="ECO:0000313" key="1">
    <source>
        <dbReference type="EMBL" id="TWU31829.1"/>
    </source>
</evidence>
<proteinExistence type="predicted"/>
<organism evidence="1 2">
    <name type="scientific">Novipirellula artificiosorum</name>
    <dbReference type="NCBI Taxonomy" id="2528016"/>
    <lineage>
        <taxon>Bacteria</taxon>
        <taxon>Pseudomonadati</taxon>
        <taxon>Planctomycetota</taxon>
        <taxon>Planctomycetia</taxon>
        <taxon>Pirellulales</taxon>
        <taxon>Pirellulaceae</taxon>
        <taxon>Novipirellula</taxon>
    </lineage>
</organism>
<sequence length="103" mass="11901">MLTIGDHHTLQLLWYKVESRRERRIGRLWVALNGANKELTDAFERCQAYLDENGIDLRSTPMTLGPSLNLDVDREEFVGPFAEEANQLSRRTGREPFVVPQIM</sequence>